<reference evidence="1 2" key="1">
    <citation type="submission" date="2019-02" db="EMBL/GenBank/DDBJ databases">
        <title>Opniocepnalus argus genome.</title>
        <authorList>
            <person name="Zhou C."/>
            <person name="Xiao S."/>
        </authorList>
    </citation>
    <scope>NUCLEOTIDE SEQUENCE [LARGE SCALE GENOMIC DNA]</scope>
    <source>
        <strain evidence="1">OARG1902GOOAL</strain>
        <tissue evidence="1">Muscle</tissue>
    </source>
</reference>
<dbReference type="AlphaFoldDB" id="A0A6G1QSW6"/>
<sequence>MIIVPSLKSAEFIPVEAHGRLQREPEGAAWSSKYRGHELSDRMDCTLFSR</sequence>
<organism evidence="1 2">
    <name type="scientific">Channa argus</name>
    <name type="common">Northern snakehead</name>
    <name type="synonym">Ophicephalus argus</name>
    <dbReference type="NCBI Taxonomy" id="215402"/>
    <lineage>
        <taxon>Eukaryota</taxon>
        <taxon>Metazoa</taxon>
        <taxon>Chordata</taxon>
        <taxon>Craniata</taxon>
        <taxon>Vertebrata</taxon>
        <taxon>Euteleostomi</taxon>
        <taxon>Actinopterygii</taxon>
        <taxon>Neopterygii</taxon>
        <taxon>Teleostei</taxon>
        <taxon>Neoteleostei</taxon>
        <taxon>Acanthomorphata</taxon>
        <taxon>Anabantaria</taxon>
        <taxon>Anabantiformes</taxon>
        <taxon>Channoidei</taxon>
        <taxon>Channidae</taxon>
        <taxon>Channa</taxon>
    </lineage>
</organism>
<dbReference type="EMBL" id="CM015732">
    <property type="protein sequence ID" value="KAF3705308.1"/>
    <property type="molecule type" value="Genomic_DNA"/>
</dbReference>
<gene>
    <name evidence="1" type="ORF">EXN66_Car020999</name>
</gene>
<dbReference type="Proteomes" id="UP000503349">
    <property type="component" value="Chromosome 21"/>
</dbReference>
<proteinExistence type="predicted"/>
<reference evidence="2" key="2">
    <citation type="submission" date="2019-02" db="EMBL/GenBank/DDBJ databases">
        <title>Opniocepnalus argus Var Kimnra genome.</title>
        <authorList>
            <person name="Zhou C."/>
            <person name="Xiao S."/>
        </authorList>
    </citation>
    <scope>NUCLEOTIDE SEQUENCE [LARGE SCALE GENOMIC DNA]</scope>
</reference>
<name>A0A6G1QSW6_CHAAH</name>
<evidence type="ECO:0000313" key="1">
    <source>
        <dbReference type="EMBL" id="KAF3705308.1"/>
    </source>
</evidence>
<accession>A0A6G1QSW6</accession>
<evidence type="ECO:0000313" key="2">
    <source>
        <dbReference type="Proteomes" id="UP000503349"/>
    </source>
</evidence>
<keyword evidence="2" id="KW-1185">Reference proteome</keyword>
<protein>
    <submittedName>
        <fullName evidence="1">Uncharacterized protein</fullName>
    </submittedName>
</protein>